<dbReference type="EMBL" id="DROK01000198">
    <property type="protein sequence ID" value="HHI97555.1"/>
    <property type="molecule type" value="Genomic_DNA"/>
</dbReference>
<sequence>MRQRIPISLAQPGMITASEVKDEQGRTLCGPGTELNAEVLQKFARLGVKFITVEGHPINFPWERPLEEELRLLEARFEKVKDDPHLMLLKKVIRNYWLETKSDDRS</sequence>
<dbReference type="Proteomes" id="UP000886101">
    <property type="component" value="Unassembled WGS sequence"/>
</dbReference>
<protein>
    <submittedName>
        <fullName evidence="1">Uncharacterized protein</fullName>
    </submittedName>
</protein>
<proteinExistence type="predicted"/>
<accession>A0A7V5P0F5</accession>
<reference evidence="1" key="1">
    <citation type="journal article" date="2020" name="mSystems">
        <title>Genome- and Community-Level Interaction Insights into Carbon Utilization and Element Cycling Functions of Hydrothermarchaeota in Hydrothermal Sediment.</title>
        <authorList>
            <person name="Zhou Z."/>
            <person name="Liu Y."/>
            <person name="Xu W."/>
            <person name="Pan J."/>
            <person name="Luo Z.H."/>
            <person name="Li M."/>
        </authorList>
    </citation>
    <scope>NUCLEOTIDE SEQUENCE [LARGE SCALE GENOMIC DNA]</scope>
    <source>
        <strain evidence="1">HyVt-533</strain>
    </source>
</reference>
<dbReference type="AlphaFoldDB" id="A0A7V5P0F5"/>
<gene>
    <name evidence="1" type="ORF">ENJ96_06855</name>
</gene>
<evidence type="ECO:0000313" key="1">
    <source>
        <dbReference type="EMBL" id="HHI97555.1"/>
    </source>
</evidence>
<name>A0A7V5P0F5_9BACT</name>
<organism evidence="1">
    <name type="scientific">Thermodesulfatator atlanticus</name>
    <dbReference type="NCBI Taxonomy" id="501497"/>
    <lineage>
        <taxon>Bacteria</taxon>
        <taxon>Pseudomonadati</taxon>
        <taxon>Thermodesulfobacteriota</taxon>
        <taxon>Thermodesulfobacteria</taxon>
        <taxon>Thermodesulfobacteriales</taxon>
        <taxon>Thermodesulfatatoraceae</taxon>
        <taxon>Thermodesulfatator</taxon>
    </lineage>
</organism>
<comment type="caution">
    <text evidence="1">The sequence shown here is derived from an EMBL/GenBank/DDBJ whole genome shotgun (WGS) entry which is preliminary data.</text>
</comment>